<protein>
    <recommendedName>
        <fullName evidence="4">Outer membrane lipoprotein-sorting protein</fullName>
    </recommendedName>
</protein>
<organism evidence="2 3">
    <name type="scientific">Ilyomonas limi</name>
    <dbReference type="NCBI Taxonomy" id="2575867"/>
    <lineage>
        <taxon>Bacteria</taxon>
        <taxon>Pseudomonadati</taxon>
        <taxon>Bacteroidota</taxon>
        <taxon>Chitinophagia</taxon>
        <taxon>Chitinophagales</taxon>
        <taxon>Chitinophagaceae</taxon>
        <taxon>Ilyomonas</taxon>
    </lineage>
</organism>
<evidence type="ECO:0000256" key="1">
    <source>
        <dbReference type="SAM" id="SignalP"/>
    </source>
</evidence>
<proteinExistence type="predicted"/>
<reference evidence="2 3" key="1">
    <citation type="submission" date="2019-05" db="EMBL/GenBank/DDBJ databases">
        <title>Panacibacter sp. strain 17mud1-8 Genome sequencing and assembly.</title>
        <authorList>
            <person name="Chhetri G."/>
        </authorList>
    </citation>
    <scope>NUCLEOTIDE SEQUENCE [LARGE SCALE GENOMIC DNA]</scope>
    <source>
        <strain evidence="2 3">17mud1-8</strain>
    </source>
</reference>
<dbReference type="EMBL" id="SZQL01000003">
    <property type="protein sequence ID" value="TKK70261.1"/>
    <property type="molecule type" value="Genomic_DNA"/>
</dbReference>
<name>A0A4U3L4Y6_9BACT</name>
<gene>
    <name evidence="2" type="ORF">FC093_05805</name>
</gene>
<dbReference type="Proteomes" id="UP000305848">
    <property type="component" value="Unassembled WGS sequence"/>
</dbReference>
<dbReference type="RefSeq" id="WP_137260806.1">
    <property type="nucleotide sequence ID" value="NZ_SZQL01000003.1"/>
</dbReference>
<feature type="chain" id="PRO_5020910280" description="Outer membrane lipoprotein-sorting protein" evidence="1">
    <location>
        <begin position="19"/>
        <end position="226"/>
    </location>
</feature>
<comment type="caution">
    <text evidence="2">The sequence shown here is derived from an EMBL/GenBank/DDBJ whole genome shotgun (WGS) entry which is preliminary data.</text>
</comment>
<feature type="signal peptide" evidence="1">
    <location>
        <begin position="1"/>
        <end position="18"/>
    </location>
</feature>
<keyword evidence="3" id="KW-1185">Reference proteome</keyword>
<evidence type="ECO:0000313" key="3">
    <source>
        <dbReference type="Proteomes" id="UP000305848"/>
    </source>
</evidence>
<dbReference type="AlphaFoldDB" id="A0A4U3L4Y6"/>
<accession>A0A4U3L4Y6</accession>
<keyword evidence="1" id="KW-0732">Signal</keyword>
<evidence type="ECO:0008006" key="4">
    <source>
        <dbReference type="Google" id="ProtNLM"/>
    </source>
</evidence>
<evidence type="ECO:0000313" key="2">
    <source>
        <dbReference type="EMBL" id="TKK70261.1"/>
    </source>
</evidence>
<sequence length="226" mass="26337">MRFIFFLIFLFSSKLSFAQDTTVIKEINQLIGPEFYFDTSNNNFVDDFYIEQKGDQDNIIIIQAWRKDTGNADPIGKIFVLERRNDTLTVIDSSARYIRDGRGPQWAISNDTLNIEHSFHGGFFSLHYTFNQELKKYLLISIELHEVIMDEKYNNVPVRIRTAYYDINKRKLIITIQPVDDGSIKKKITIAKKSLPENFIPDLAHFIDPMSWANSDSSSNIYDKVF</sequence>